<dbReference type="OrthoDB" id="3394546at2"/>
<protein>
    <submittedName>
        <fullName evidence="1">Uncharacterized protein</fullName>
    </submittedName>
</protein>
<accession>A0A9W6PG50</accession>
<proteinExistence type="predicted"/>
<sequence>MGLFTEETWRLLHGGELVGEIRIDEADFPWLSGGFVPGPAWPGLAPGFAECRRLAAAEEWAAWERAYGPLEAACELHSPDGPVAEFLLHVEPPRAWFRFSEEPFEED</sequence>
<reference evidence="1" key="1">
    <citation type="submission" date="2023-02" db="EMBL/GenBank/DDBJ databases">
        <title>Kitasatospora phosalacinea NBRC 14362.</title>
        <authorList>
            <person name="Ichikawa N."/>
            <person name="Sato H."/>
            <person name="Tonouchi N."/>
        </authorList>
    </citation>
    <scope>NUCLEOTIDE SEQUENCE</scope>
    <source>
        <strain evidence="1">NBRC 14362</strain>
    </source>
</reference>
<comment type="caution">
    <text evidence="1">The sequence shown here is derived from an EMBL/GenBank/DDBJ whole genome shotgun (WGS) entry which is preliminary data.</text>
</comment>
<dbReference type="RefSeq" id="WP_033251682.1">
    <property type="nucleotide sequence ID" value="NZ_BSRX01000018.1"/>
</dbReference>
<dbReference type="AlphaFoldDB" id="A0A9W6PG50"/>
<name>A0A9W6PG50_9ACTN</name>
<evidence type="ECO:0000313" key="2">
    <source>
        <dbReference type="Proteomes" id="UP001165143"/>
    </source>
</evidence>
<organism evidence="1 2">
    <name type="scientific">Kitasatospora phosalacinea</name>
    <dbReference type="NCBI Taxonomy" id="2065"/>
    <lineage>
        <taxon>Bacteria</taxon>
        <taxon>Bacillati</taxon>
        <taxon>Actinomycetota</taxon>
        <taxon>Actinomycetes</taxon>
        <taxon>Kitasatosporales</taxon>
        <taxon>Streptomycetaceae</taxon>
        <taxon>Kitasatospora</taxon>
    </lineage>
</organism>
<gene>
    <name evidence="1" type="ORF">Kpho01_34300</name>
</gene>
<evidence type="ECO:0000313" key="1">
    <source>
        <dbReference type="EMBL" id="GLW55419.1"/>
    </source>
</evidence>
<dbReference type="EMBL" id="BSRX01000018">
    <property type="protein sequence ID" value="GLW55419.1"/>
    <property type="molecule type" value="Genomic_DNA"/>
</dbReference>
<dbReference type="Proteomes" id="UP001165143">
    <property type="component" value="Unassembled WGS sequence"/>
</dbReference>